<dbReference type="Proteomes" id="UP000078454">
    <property type="component" value="Unassembled WGS sequence"/>
</dbReference>
<dbReference type="OrthoDB" id="573733at2"/>
<dbReference type="RefSeq" id="WP_068667298.1">
    <property type="nucleotide sequence ID" value="NZ_LYPB01000076.1"/>
</dbReference>
<accession>A0A198A5D5</accession>
<reference evidence="1 2" key="1">
    <citation type="submission" date="2016-05" db="EMBL/GenBank/DDBJ databases">
        <title>Paenibacillus sp. 1ZS3-15 nov., isolated from the rhizosphere soil.</title>
        <authorList>
            <person name="Zhang X.X."/>
            <person name="Zhang J."/>
        </authorList>
    </citation>
    <scope>NUCLEOTIDE SEQUENCE [LARGE SCALE GENOMIC DNA]</scope>
    <source>
        <strain evidence="1 2">1ZS3-15</strain>
    </source>
</reference>
<evidence type="ECO:0000313" key="2">
    <source>
        <dbReference type="Proteomes" id="UP000078454"/>
    </source>
</evidence>
<comment type="caution">
    <text evidence="1">The sequence shown here is derived from an EMBL/GenBank/DDBJ whole genome shotgun (WGS) entry which is preliminary data.</text>
</comment>
<evidence type="ECO:0008006" key="3">
    <source>
        <dbReference type="Google" id="ProtNLM"/>
    </source>
</evidence>
<dbReference type="AlphaFoldDB" id="A0A198A5D5"/>
<proteinExistence type="predicted"/>
<gene>
    <name evidence="1" type="ORF">A8708_20185</name>
</gene>
<name>A0A198A5D5_9BACL</name>
<dbReference type="Pfam" id="PF09932">
    <property type="entry name" value="DUF2164"/>
    <property type="match status" value="1"/>
</dbReference>
<keyword evidence="2" id="KW-1185">Reference proteome</keyword>
<dbReference type="EMBL" id="LYPB01000076">
    <property type="protein sequence ID" value="OAS16340.1"/>
    <property type="molecule type" value="Genomic_DNA"/>
</dbReference>
<organism evidence="1 2">
    <name type="scientific">Paenibacillus oryzisoli</name>
    <dbReference type="NCBI Taxonomy" id="1850517"/>
    <lineage>
        <taxon>Bacteria</taxon>
        <taxon>Bacillati</taxon>
        <taxon>Bacillota</taxon>
        <taxon>Bacilli</taxon>
        <taxon>Bacillales</taxon>
        <taxon>Paenibacillaceae</taxon>
        <taxon>Paenibacillus</taxon>
    </lineage>
</organism>
<dbReference type="STRING" id="1850517.A8708_20185"/>
<protein>
    <recommendedName>
        <fullName evidence="3">DUF2164 domain-containing protein</fullName>
    </recommendedName>
</protein>
<sequence>MKVLKLPREEKDELISDLQEHLDVELGVTVGQIAAEQLIDYMIQQLTAPIYNLAIEDALKGVRDRMAVLEDDLYAMKVTKLTRR</sequence>
<dbReference type="InterPro" id="IPR018680">
    <property type="entry name" value="DUF2164"/>
</dbReference>
<evidence type="ECO:0000313" key="1">
    <source>
        <dbReference type="EMBL" id="OAS16340.1"/>
    </source>
</evidence>